<comment type="caution">
    <text evidence="3">The sequence shown here is derived from an EMBL/GenBank/DDBJ whole genome shotgun (WGS) entry which is preliminary data.</text>
</comment>
<dbReference type="InterPro" id="IPR011009">
    <property type="entry name" value="Kinase-like_dom_sf"/>
</dbReference>
<dbReference type="InterPro" id="IPR008271">
    <property type="entry name" value="Ser/Thr_kinase_AS"/>
</dbReference>
<dbReference type="EMBL" id="QXFV01002323">
    <property type="protein sequence ID" value="KAE8989444.1"/>
    <property type="molecule type" value="Genomic_DNA"/>
</dbReference>
<dbReference type="SMART" id="SM00220">
    <property type="entry name" value="S_TKc"/>
    <property type="match status" value="1"/>
</dbReference>
<protein>
    <recommendedName>
        <fullName evidence="2">Protein kinase domain-containing protein</fullName>
    </recommendedName>
</protein>
<dbReference type="PANTHER" id="PTHR44329">
    <property type="entry name" value="SERINE/THREONINE-PROTEIN KINASE TNNI3K-RELATED"/>
    <property type="match status" value="1"/>
</dbReference>
<sequence>MSYGNGRLLASSSSASSYLDAELPNDDLFVFNGSNSDLAQQLYYRALAGDSAEHLNLTKLPSAIEGRLATLQLDWDTLDGIAQRALLWDSGYGFSSDGKPLQIFTDGTHSMADLAIPVSDFEGAGCEWDNCTQADGTTSYSNLYCNGNQMLSKTRCLIEDFEDQTDVHTYMWSTGGSPESVPLPNIFKHEWIDSAGNMSYTVLAVHTSPFLNEVNWGACPTGSSENGGYSSLVIPCASTANLSAMPGAKMTTVEGSAWVSRWLKDNYSSTATPAPAATSASTVITGDNPNGGRISSAAIAGIIAACIVVVMLILGFVIARRRRSGANRGQTGLWDDDVITANRIPREKVRVDKIVSRGAFGEVYAGIFNDQRVAIKMLLPSTRRDIRLVNEFLAEAKLTASMDHPRIVTCIGVAWDSLSDLCVVMEFMEGGDLRTLLSDYEKADHPAGFDREKATIALHVCHALTYLHSLEPSVIHRDLKSRNILLNEAKEAKLTDFGISRERLDQTMTAGVGTCLWMAPEVMTGERYNEKADMFSFGVVLSELDSHKLPYTRAKQAMQQSHGRQMTDATLLQKVAMGTVSVEFSDAGPRSMVDLGYACVSVDPTLRPSAAEALFKLQIILSKELA</sequence>
<evidence type="ECO:0000313" key="5">
    <source>
        <dbReference type="Proteomes" id="UP000429607"/>
    </source>
</evidence>
<evidence type="ECO:0000256" key="1">
    <source>
        <dbReference type="SAM" id="Phobius"/>
    </source>
</evidence>
<dbReference type="Gene3D" id="3.30.200.20">
    <property type="entry name" value="Phosphorylase Kinase, domain 1"/>
    <property type="match status" value="1"/>
</dbReference>
<dbReference type="PROSITE" id="PS50011">
    <property type="entry name" value="PROTEIN_KINASE_DOM"/>
    <property type="match status" value="1"/>
</dbReference>
<organism evidence="3 5">
    <name type="scientific">Phytophthora rubi</name>
    <dbReference type="NCBI Taxonomy" id="129364"/>
    <lineage>
        <taxon>Eukaryota</taxon>
        <taxon>Sar</taxon>
        <taxon>Stramenopiles</taxon>
        <taxon>Oomycota</taxon>
        <taxon>Peronosporomycetes</taxon>
        <taxon>Peronosporales</taxon>
        <taxon>Peronosporaceae</taxon>
        <taxon>Phytophthora</taxon>
    </lineage>
</organism>
<dbReference type="EMBL" id="QXFT01002321">
    <property type="protein sequence ID" value="KAE9300137.1"/>
    <property type="molecule type" value="Genomic_DNA"/>
</dbReference>
<proteinExistence type="predicted"/>
<dbReference type="Gene3D" id="1.10.510.10">
    <property type="entry name" value="Transferase(Phosphotransferase) domain 1"/>
    <property type="match status" value="1"/>
</dbReference>
<dbReference type="InterPro" id="IPR000719">
    <property type="entry name" value="Prot_kinase_dom"/>
</dbReference>
<dbReference type="PROSITE" id="PS00108">
    <property type="entry name" value="PROTEIN_KINASE_ST"/>
    <property type="match status" value="1"/>
</dbReference>
<keyword evidence="6" id="KW-1185">Reference proteome</keyword>
<keyword evidence="1" id="KW-1133">Transmembrane helix</keyword>
<dbReference type="GO" id="GO:0004674">
    <property type="term" value="F:protein serine/threonine kinase activity"/>
    <property type="evidence" value="ECO:0007669"/>
    <property type="project" value="TreeGrafter"/>
</dbReference>
<dbReference type="InterPro" id="IPR051681">
    <property type="entry name" value="Ser/Thr_Kinases-Pseudokinases"/>
</dbReference>
<dbReference type="GO" id="GO:0005524">
    <property type="term" value="F:ATP binding"/>
    <property type="evidence" value="ECO:0007669"/>
    <property type="project" value="InterPro"/>
</dbReference>
<dbReference type="AlphaFoldDB" id="A0A6A3JB87"/>
<evidence type="ECO:0000259" key="2">
    <source>
        <dbReference type="PROSITE" id="PS50011"/>
    </source>
</evidence>
<dbReference type="Proteomes" id="UP000429607">
    <property type="component" value="Unassembled WGS sequence"/>
</dbReference>
<dbReference type="PANTHER" id="PTHR44329:SF214">
    <property type="entry name" value="PROTEIN KINASE DOMAIN-CONTAINING PROTEIN"/>
    <property type="match status" value="1"/>
</dbReference>
<keyword evidence="1" id="KW-0472">Membrane</keyword>
<feature type="transmembrane region" description="Helical" evidence="1">
    <location>
        <begin position="297"/>
        <end position="319"/>
    </location>
</feature>
<accession>A0A6A3JB87</accession>
<name>A0A6A3JB87_9STRA</name>
<evidence type="ECO:0000313" key="4">
    <source>
        <dbReference type="EMBL" id="KAE9300137.1"/>
    </source>
</evidence>
<evidence type="ECO:0000313" key="6">
    <source>
        <dbReference type="Proteomes" id="UP000434957"/>
    </source>
</evidence>
<dbReference type="Pfam" id="PF00069">
    <property type="entry name" value="Pkinase"/>
    <property type="match status" value="1"/>
</dbReference>
<reference evidence="3 5" key="1">
    <citation type="submission" date="2018-09" db="EMBL/GenBank/DDBJ databases">
        <title>Genomic investigation of the strawberry pathogen Phytophthora fragariae indicates pathogenicity is determined by transcriptional variation in three key races.</title>
        <authorList>
            <person name="Adams T.M."/>
            <person name="Armitage A.D."/>
            <person name="Sobczyk M.K."/>
            <person name="Bates H.J."/>
            <person name="Dunwell J.M."/>
            <person name="Nellist C.F."/>
            <person name="Harrison R.J."/>
        </authorList>
    </citation>
    <scope>NUCLEOTIDE SEQUENCE [LARGE SCALE GENOMIC DNA]</scope>
    <source>
        <strain evidence="3 5">SCRP249</strain>
        <strain evidence="4 6">SCRP333</strain>
    </source>
</reference>
<evidence type="ECO:0000313" key="3">
    <source>
        <dbReference type="EMBL" id="KAE8989444.1"/>
    </source>
</evidence>
<dbReference type="Proteomes" id="UP000434957">
    <property type="component" value="Unassembled WGS sequence"/>
</dbReference>
<dbReference type="SUPFAM" id="SSF56112">
    <property type="entry name" value="Protein kinase-like (PK-like)"/>
    <property type="match status" value="1"/>
</dbReference>
<keyword evidence="1" id="KW-0812">Transmembrane</keyword>
<feature type="domain" description="Protein kinase" evidence="2">
    <location>
        <begin position="349"/>
        <end position="621"/>
    </location>
</feature>
<gene>
    <name evidence="3" type="ORF">PR001_g21770</name>
    <name evidence="4" type="ORF">PR003_g22818</name>
</gene>